<evidence type="ECO:0000256" key="5">
    <source>
        <dbReference type="ARBA" id="ARBA00022822"/>
    </source>
</evidence>
<keyword evidence="6 9" id="KW-0057">Aromatic amino acid biosynthesis</keyword>
<keyword evidence="3 9" id="KW-0328">Glycosyltransferase</keyword>
<feature type="binding site" evidence="9">
    <location>
        <position position="226"/>
    </location>
    <ligand>
        <name>Mg(2+)</name>
        <dbReference type="ChEBI" id="CHEBI:18420"/>
        <label>2</label>
    </ligand>
</feature>
<name>A0A3D8P0Y7_9THEO</name>
<keyword evidence="9" id="KW-0479">Metal-binding</keyword>
<comment type="cofactor">
    <cofactor evidence="9">
        <name>Mg(2+)</name>
        <dbReference type="ChEBI" id="CHEBI:18420"/>
    </cofactor>
    <text evidence="9">Binds 2 magnesium ions per monomer.</text>
</comment>
<feature type="binding site" evidence="9">
    <location>
        <position position="167"/>
    </location>
    <ligand>
        <name>anthranilate</name>
        <dbReference type="ChEBI" id="CHEBI:16567"/>
        <label>2</label>
    </ligand>
</feature>
<dbReference type="GO" id="GO:0004048">
    <property type="term" value="F:anthranilate phosphoribosyltransferase activity"/>
    <property type="evidence" value="ECO:0007669"/>
    <property type="project" value="UniProtKB-UniRule"/>
</dbReference>
<keyword evidence="9" id="KW-0460">Magnesium</keyword>
<sequence length="348" mass="36904">MALKEALAKLARKEDLTLEEAREVMGVVMEGKATPAQIGALLMALRLKGEKVPEVAGFAQAMRERALRYRPRHPVTVDTCGTGGDGTGSFNISTTAAFVVAACGCPVAKHGNRSVSSRAGSADLLEALGAKVDLPPELAGKCLDEVGFGFFFAPRCHPAMRHAAGPRRELGVRTVFNILGPLCNPAGAQVQVVGVYHPDLLELVAEVLLTLGTKRALVVHGAGGMDEASPVGEVLYAEVRGGEIRRGRFDPADYGFPRCRLSDLQGGTAQENAAITRAVLQGEKGPRTDAVVLNAALALVAAEKAEDLREGIERARRVLDRGEALAKLEEYLDFCRQVTEFAGENPGA</sequence>
<feature type="binding site" evidence="9">
    <location>
        <begin position="109"/>
        <end position="117"/>
    </location>
    <ligand>
        <name>5-phospho-alpha-D-ribose 1-diphosphate</name>
        <dbReference type="ChEBI" id="CHEBI:58017"/>
    </ligand>
</feature>
<comment type="caution">
    <text evidence="12">The sequence shown here is derived from an EMBL/GenBank/DDBJ whole genome shotgun (WGS) entry which is preliminary data.</text>
</comment>
<feature type="binding site" evidence="9">
    <location>
        <position position="112"/>
    </location>
    <ligand>
        <name>anthranilate</name>
        <dbReference type="ChEBI" id="CHEBI:16567"/>
        <label>1</label>
    </ligand>
</feature>
<keyword evidence="13" id="KW-1185">Reference proteome</keyword>
<dbReference type="PANTHER" id="PTHR43285">
    <property type="entry name" value="ANTHRANILATE PHOSPHORIBOSYLTRANSFERASE"/>
    <property type="match status" value="1"/>
</dbReference>
<dbReference type="EMBL" id="QSLN01000026">
    <property type="protein sequence ID" value="RDV80928.1"/>
    <property type="molecule type" value="Genomic_DNA"/>
</dbReference>
<dbReference type="GO" id="GO:0005829">
    <property type="term" value="C:cytosol"/>
    <property type="evidence" value="ECO:0007669"/>
    <property type="project" value="TreeGrafter"/>
</dbReference>
<dbReference type="InterPro" id="IPR017459">
    <property type="entry name" value="Glycosyl_Trfase_fam3_N_dom"/>
</dbReference>
<dbReference type="HAMAP" id="MF_00211">
    <property type="entry name" value="TrpD"/>
    <property type="match status" value="1"/>
</dbReference>
<comment type="caution">
    <text evidence="9">Lacks conserved residue(s) required for the propagation of feature annotation.</text>
</comment>
<dbReference type="InterPro" id="IPR035902">
    <property type="entry name" value="Nuc_phospho_transferase"/>
</dbReference>
<evidence type="ECO:0000259" key="11">
    <source>
        <dbReference type="Pfam" id="PF02885"/>
    </source>
</evidence>
<evidence type="ECO:0000256" key="8">
    <source>
        <dbReference type="ARBA" id="ARBA00061188"/>
    </source>
</evidence>
<comment type="catalytic activity">
    <reaction evidence="7 9">
        <text>N-(5-phospho-beta-D-ribosyl)anthranilate + diphosphate = 5-phospho-alpha-D-ribose 1-diphosphate + anthranilate</text>
        <dbReference type="Rhea" id="RHEA:11768"/>
        <dbReference type="ChEBI" id="CHEBI:16567"/>
        <dbReference type="ChEBI" id="CHEBI:18277"/>
        <dbReference type="ChEBI" id="CHEBI:33019"/>
        <dbReference type="ChEBI" id="CHEBI:58017"/>
        <dbReference type="EC" id="2.4.2.18"/>
    </reaction>
</comment>
<dbReference type="SUPFAM" id="SSF47648">
    <property type="entry name" value="Nucleoside phosphorylase/phosphoribosyltransferase N-terminal domain"/>
    <property type="match status" value="1"/>
</dbReference>
<dbReference type="RefSeq" id="WP_115793358.1">
    <property type="nucleotide sequence ID" value="NZ_QSLN01000026.1"/>
</dbReference>
<keyword evidence="2 9" id="KW-0028">Amino-acid biosynthesis</keyword>
<feature type="domain" description="Glycosyl transferase family 3 N-terminal" evidence="11">
    <location>
        <begin position="4"/>
        <end position="66"/>
    </location>
</feature>
<reference evidence="12 13" key="1">
    <citation type="submission" date="2018-08" db="EMBL/GenBank/DDBJ databases">
        <title>Form III RuBisCO-mediated autotrophy in Thermodesulfobium bacteria.</title>
        <authorList>
            <person name="Toshchakov S.V."/>
            <person name="Kublanov I.V."/>
            <person name="Frolov E."/>
            <person name="Bonch-Osmolovskaya E.A."/>
            <person name="Tourova T.P."/>
            <person name="Chernych N.A."/>
            <person name="Lebedinsky A.V."/>
        </authorList>
    </citation>
    <scope>NUCLEOTIDE SEQUENCE [LARGE SCALE GENOMIC DNA]</scope>
    <source>
        <strain evidence="12 13">SR</strain>
    </source>
</reference>
<feature type="domain" description="Glycosyl transferase family 3" evidence="10">
    <location>
        <begin position="75"/>
        <end position="325"/>
    </location>
</feature>
<feature type="binding site" evidence="9">
    <location>
        <position position="227"/>
    </location>
    <ligand>
        <name>Mg(2+)</name>
        <dbReference type="ChEBI" id="CHEBI:18420"/>
        <label>2</label>
    </ligand>
</feature>
<feature type="binding site" evidence="9">
    <location>
        <begin position="84"/>
        <end position="85"/>
    </location>
    <ligand>
        <name>5-phospho-alpha-D-ribose 1-diphosphate</name>
        <dbReference type="ChEBI" id="CHEBI:58017"/>
    </ligand>
</feature>
<feature type="binding site" evidence="9">
    <location>
        <position position="81"/>
    </location>
    <ligand>
        <name>5-phospho-alpha-D-ribose 1-diphosphate</name>
        <dbReference type="ChEBI" id="CHEBI:58017"/>
    </ligand>
</feature>
<feature type="binding site" evidence="9">
    <location>
        <begin position="91"/>
        <end position="94"/>
    </location>
    <ligand>
        <name>5-phospho-alpha-D-ribose 1-diphosphate</name>
        <dbReference type="ChEBI" id="CHEBI:58017"/>
    </ligand>
</feature>
<dbReference type="PANTHER" id="PTHR43285:SF2">
    <property type="entry name" value="ANTHRANILATE PHOSPHORIBOSYLTRANSFERASE"/>
    <property type="match status" value="1"/>
</dbReference>
<comment type="subunit">
    <text evidence="9">Homodimer.</text>
</comment>
<dbReference type="AlphaFoldDB" id="A0A3D8P0Y7"/>
<feature type="binding site" evidence="9">
    <location>
        <position position="93"/>
    </location>
    <ligand>
        <name>Mg(2+)</name>
        <dbReference type="ChEBI" id="CHEBI:18420"/>
        <label>1</label>
    </ligand>
</feature>
<dbReference type="Gene3D" id="3.40.1030.10">
    <property type="entry name" value="Nucleoside phosphorylase/phosphoribosyltransferase catalytic domain"/>
    <property type="match status" value="1"/>
</dbReference>
<dbReference type="NCBIfam" id="TIGR01245">
    <property type="entry name" value="trpD"/>
    <property type="match status" value="1"/>
</dbReference>
<organism evidence="12 13">
    <name type="scientific">Ammonifex thiophilus</name>
    <dbReference type="NCBI Taxonomy" id="444093"/>
    <lineage>
        <taxon>Bacteria</taxon>
        <taxon>Bacillati</taxon>
        <taxon>Bacillota</taxon>
        <taxon>Clostridia</taxon>
        <taxon>Thermoanaerobacterales</taxon>
        <taxon>Thermoanaerobacteraceae</taxon>
        <taxon>Ammonifex</taxon>
    </lineage>
</organism>
<protein>
    <recommendedName>
        <fullName evidence="9">Anthranilate phosphoribosyltransferase</fullName>
        <ecNumber evidence="9">2.4.2.18</ecNumber>
    </recommendedName>
</protein>
<comment type="pathway">
    <text evidence="1 9">Amino-acid biosynthesis; L-tryptophan biosynthesis; L-tryptophan from chorismate: step 2/5.</text>
</comment>
<evidence type="ECO:0000256" key="1">
    <source>
        <dbReference type="ARBA" id="ARBA00004907"/>
    </source>
</evidence>
<gene>
    <name evidence="9 12" type="primary">trpD</name>
    <name evidence="12" type="ORF">DXX99_10100</name>
</gene>
<dbReference type="OrthoDB" id="9806430at2"/>
<dbReference type="GO" id="GO:0000287">
    <property type="term" value="F:magnesium ion binding"/>
    <property type="evidence" value="ECO:0007669"/>
    <property type="project" value="UniProtKB-UniRule"/>
</dbReference>
<dbReference type="FunFam" id="3.40.1030.10:FF:000002">
    <property type="entry name" value="Anthranilate phosphoribosyltransferase"/>
    <property type="match status" value="1"/>
</dbReference>
<dbReference type="Pfam" id="PF00591">
    <property type="entry name" value="Glycos_transf_3"/>
    <property type="match status" value="1"/>
</dbReference>
<dbReference type="Gene3D" id="1.20.970.10">
    <property type="entry name" value="Transferase, Pyrimidine Nucleoside Phosphorylase, Chain C"/>
    <property type="match status" value="1"/>
</dbReference>
<feature type="binding site" evidence="9">
    <location>
        <position position="121"/>
    </location>
    <ligand>
        <name>5-phospho-alpha-D-ribose 1-diphosphate</name>
        <dbReference type="ChEBI" id="CHEBI:58017"/>
    </ligand>
</feature>
<feature type="binding site" evidence="9">
    <location>
        <position position="89"/>
    </location>
    <ligand>
        <name>5-phospho-alpha-D-ribose 1-diphosphate</name>
        <dbReference type="ChEBI" id="CHEBI:58017"/>
    </ligand>
</feature>
<evidence type="ECO:0000313" key="13">
    <source>
        <dbReference type="Proteomes" id="UP000256329"/>
    </source>
</evidence>
<dbReference type="UniPathway" id="UPA00035">
    <property type="reaction ID" value="UER00041"/>
</dbReference>
<evidence type="ECO:0000256" key="3">
    <source>
        <dbReference type="ARBA" id="ARBA00022676"/>
    </source>
</evidence>
<comment type="function">
    <text evidence="9">Catalyzes the transfer of the phosphoribosyl group of 5-phosphorylribose-1-pyrophosphate (PRPP) to anthranilate to yield N-(5'-phosphoribosyl)-anthranilate (PRA).</text>
</comment>
<evidence type="ECO:0000256" key="2">
    <source>
        <dbReference type="ARBA" id="ARBA00022605"/>
    </source>
</evidence>
<dbReference type="SUPFAM" id="SSF52418">
    <property type="entry name" value="Nucleoside phosphorylase/phosphoribosyltransferase catalytic domain"/>
    <property type="match status" value="1"/>
</dbReference>
<keyword evidence="5 9" id="KW-0822">Tryptophan biosynthesis</keyword>
<keyword evidence="4 9" id="KW-0808">Transferase</keyword>
<dbReference type="EC" id="2.4.2.18" evidence="9"/>
<dbReference type="GO" id="GO:0000162">
    <property type="term" value="P:L-tryptophan biosynthetic process"/>
    <property type="evidence" value="ECO:0007669"/>
    <property type="project" value="UniProtKB-UniRule"/>
</dbReference>
<dbReference type="InterPro" id="IPR005940">
    <property type="entry name" value="Anthranilate_Pribosyl_Tfrase"/>
</dbReference>
<evidence type="ECO:0000313" key="12">
    <source>
        <dbReference type="EMBL" id="RDV80928.1"/>
    </source>
</evidence>
<evidence type="ECO:0000256" key="4">
    <source>
        <dbReference type="ARBA" id="ARBA00022679"/>
    </source>
</evidence>
<proteinExistence type="inferred from homology"/>
<evidence type="ECO:0000259" key="10">
    <source>
        <dbReference type="Pfam" id="PF00591"/>
    </source>
</evidence>
<evidence type="ECO:0000256" key="6">
    <source>
        <dbReference type="ARBA" id="ARBA00023141"/>
    </source>
</evidence>
<comment type="similarity">
    <text evidence="9">Belongs to the anthranilate phosphoribosyltransferase family.</text>
</comment>
<dbReference type="Proteomes" id="UP000256329">
    <property type="component" value="Unassembled WGS sequence"/>
</dbReference>
<dbReference type="InterPro" id="IPR036320">
    <property type="entry name" value="Glycosyl_Trfase_fam3_N_dom_sf"/>
</dbReference>
<dbReference type="Pfam" id="PF02885">
    <property type="entry name" value="Glycos_trans_3N"/>
    <property type="match status" value="1"/>
</dbReference>
<evidence type="ECO:0000256" key="7">
    <source>
        <dbReference type="ARBA" id="ARBA00052328"/>
    </source>
</evidence>
<feature type="binding site" evidence="9">
    <location>
        <position position="227"/>
    </location>
    <ligand>
        <name>Mg(2+)</name>
        <dbReference type="ChEBI" id="CHEBI:18420"/>
        <label>1</label>
    </ligand>
</feature>
<dbReference type="InterPro" id="IPR000312">
    <property type="entry name" value="Glycosyl_Trfase_fam3"/>
</dbReference>
<accession>A0A3D8P0Y7</accession>
<evidence type="ECO:0000256" key="9">
    <source>
        <dbReference type="HAMAP-Rule" id="MF_00211"/>
    </source>
</evidence>
<comment type="similarity">
    <text evidence="8">In the C-terminal section; belongs to the anthranilate phosphoribosyltransferase family.</text>
</comment>
<feature type="binding site" evidence="9">
    <location>
        <position position="81"/>
    </location>
    <ligand>
        <name>anthranilate</name>
        <dbReference type="ChEBI" id="CHEBI:16567"/>
        <label>1</label>
    </ligand>
</feature>